<dbReference type="GO" id="GO:0000160">
    <property type="term" value="P:phosphorelay signal transduction system"/>
    <property type="evidence" value="ECO:0007669"/>
    <property type="project" value="UniProtKB-KW"/>
</dbReference>
<dbReference type="PANTHER" id="PTHR44936">
    <property type="entry name" value="SENSOR PROTEIN CREC"/>
    <property type="match status" value="1"/>
</dbReference>
<dbReference type="SUPFAM" id="SSF55874">
    <property type="entry name" value="ATPase domain of HSP90 chaperone/DNA topoisomerase II/histidine kinase"/>
    <property type="match status" value="1"/>
</dbReference>
<dbReference type="AlphaFoldDB" id="A0A5B2W9T0"/>
<dbReference type="InterPro" id="IPR050980">
    <property type="entry name" value="2C_sensor_his_kinase"/>
</dbReference>
<dbReference type="SMART" id="SM00387">
    <property type="entry name" value="HATPase_c"/>
    <property type="match status" value="1"/>
</dbReference>
<keyword evidence="8" id="KW-1133">Transmembrane helix</keyword>
<keyword evidence="6" id="KW-0902">Two-component regulatory system</keyword>
<feature type="compositionally biased region" description="Basic and acidic residues" evidence="7">
    <location>
        <begin position="885"/>
        <end position="925"/>
    </location>
</feature>
<dbReference type="Proteomes" id="UP000323454">
    <property type="component" value="Unassembled WGS sequence"/>
</dbReference>
<evidence type="ECO:0000256" key="5">
    <source>
        <dbReference type="ARBA" id="ARBA00022777"/>
    </source>
</evidence>
<name>A0A5B2W9T0_9PSEU</name>
<organism evidence="10 11">
    <name type="scientific">Solihabitans fulvus</name>
    <dbReference type="NCBI Taxonomy" id="1892852"/>
    <lineage>
        <taxon>Bacteria</taxon>
        <taxon>Bacillati</taxon>
        <taxon>Actinomycetota</taxon>
        <taxon>Actinomycetes</taxon>
        <taxon>Pseudonocardiales</taxon>
        <taxon>Pseudonocardiaceae</taxon>
        <taxon>Solihabitans</taxon>
    </lineage>
</organism>
<evidence type="ECO:0000256" key="2">
    <source>
        <dbReference type="ARBA" id="ARBA00012438"/>
    </source>
</evidence>
<protein>
    <recommendedName>
        <fullName evidence="2">histidine kinase</fullName>
        <ecNumber evidence="2">2.7.13.3</ecNumber>
    </recommendedName>
</protein>
<evidence type="ECO:0000256" key="1">
    <source>
        <dbReference type="ARBA" id="ARBA00000085"/>
    </source>
</evidence>
<proteinExistence type="predicted"/>
<dbReference type="OrthoDB" id="3502710at2"/>
<sequence>MAVWERTHSLQDPRVCAGGYAAIVFRLHGSVLTVRGQDDDVASPPGPARAAAQDVVEPESRRADRTPESTEAGVSTRGRWRLRNWRLRSKLVVVLLVPALSTLALAGLRLSSQLDDVGLFGQVQQELQLNGQVEFVADALQLERDAMVSYVAGGRGGNAATQATQSKQVDIEVGKLRGMVDSTQGVDPAVRDALAKSIQALSGLPALRNSALSTSYPDKAALTAYTQILGVLGQVNRATATSLSNPAITPLAAASQALNIAKEQLAEQNAILISAAKHDAFPAGQATELRAAQSRFDAALADFTNVASIDNRQRYQDTVSGADVDERNRLAQLALVQSDMGQKVTLSDADVTRLGENSTALVRKVTLNIDDQTAAAVTTLTDDARRAALRDAALVAVALLVAFGLMAIVARSMLTPLRVLRKTALDVARHRLPEAIKRIRTDRDPVQAARDAIEPVPVHTTEEVGQVARAFDVVHQEAVRLAVEQAALRANVNDMFVNLSRRSQALVERQIGVIDKLEQDEQDPDHLASLFELDHLATQMRRNSENLLVLSGTTVARRVTKPAQISEVIGAAVSEVEKYARVQVAATPEILVQGRVVNDLAHLIAELLDNATAFSPPSTKVTVRTIETRHGEVAIRIHDRGVGMQNEDVVAANERLAEPPEVDVSISREMGLYVVAQLAKRHAIKVVLSNNDDIDGGTTAQVTLPAGLLHQRSAKQSTPAVGTTDINVARAFGSTRAKPERAIASLAETQAQALVDTSAWTPSAPAALPTPVRIPVEPEVYQRQEASGIDLFEPPPALSAEQGRPEEYMPPPLIPSRPIAEPVAEPTEDPNAAGPATVRLPVYESVLSRWFQTTIDAEDAEAAAQSAAPVEPRLAATAPAAPERPIPERTAPERTAPERQVPERPISERTVSERPVRAPEPRREPAPLAARAEPKPTAAALPKRPERSAAQAKPLPAAEPAAVTRRRPPPPVPAAAASLWGSPADEGWKAAAEALNAPTPEAVTGTGLPKRVPKAHLVPGSAQTAAPQAGRPPSVPRSAERLRERFATYQRGVRLGRDTRGDADDDYTYYPTTVRGNEEQE</sequence>
<evidence type="ECO:0000256" key="3">
    <source>
        <dbReference type="ARBA" id="ARBA00022553"/>
    </source>
</evidence>
<dbReference type="InterPro" id="IPR003594">
    <property type="entry name" value="HATPase_dom"/>
</dbReference>
<feature type="compositionally biased region" description="Basic and acidic residues" evidence="7">
    <location>
        <begin position="58"/>
        <end position="68"/>
    </location>
</feature>
<evidence type="ECO:0000259" key="9">
    <source>
        <dbReference type="SMART" id="SM00387"/>
    </source>
</evidence>
<keyword evidence="3" id="KW-0597">Phosphoprotein</keyword>
<dbReference type="InterPro" id="IPR013587">
    <property type="entry name" value="Nitrate/nitrite_sensing"/>
</dbReference>
<evidence type="ECO:0000256" key="6">
    <source>
        <dbReference type="ARBA" id="ARBA00023012"/>
    </source>
</evidence>
<evidence type="ECO:0000256" key="4">
    <source>
        <dbReference type="ARBA" id="ARBA00022679"/>
    </source>
</evidence>
<dbReference type="Pfam" id="PF08376">
    <property type="entry name" value="NIT"/>
    <property type="match status" value="1"/>
</dbReference>
<evidence type="ECO:0000313" key="11">
    <source>
        <dbReference type="Proteomes" id="UP000323454"/>
    </source>
</evidence>
<gene>
    <name evidence="10" type="ORF">F0L68_39690</name>
</gene>
<reference evidence="10 11" key="1">
    <citation type="submission" date="2019-09" db="EMBL/GenBank/DDBJ databases">
        <title>Goodfellowia gen. nov., a new genus of the Pseudonocardineae related to Actinoalloteichus, containing Goodfellowia coeruleoviolacea gen. nov., comb. nov. gen. nov., comb. nov.</title>
        <authorList>
            <person name="Labeda D."/>
        </authorList>
    </citation>
    <scope>NUCLEOTIDE SEQUENCE [LARGE SCALE GENOMIC DNA]</scope>
    <source>
        <strain evidence="10 11">AN110305</strain>
    </source>
</reference>
<keyword evidence="5" id="KW-0418">Kinase</keyword>
<evidence type="ECO:0000256" key="7">
    <source>
        <dbReference type="SAM" id="MobiDB-lite"/>
    </source>
</evidence>
<accession>A0A5B2W9T0</accession>
<keyword evidence="8" id="KW-0812">Transmembrane</keyword>
<feature type="region of interest" description="Disordered" evidence="7">
    <location>
        <begin position="37"/>
        <end position="73"/>
    </location>
</feature>
<evidence type="ECO:0000256" key="8">
    <source>
        <dbReference type="SAM" id="Phobius"/>
    </source>
</evidence>
<dbReference type="EMBL" id="VUOB01000104">
    <property type="protein sequence ID" value="KAA2248753.1"/>
    <property type="molecule type" value="Genomic_DNA"/>
</dbReference>
<feature type="domain" description="Histidine kinase/HSP90-like ATPase" evidence="9">
    <location>
        <begin position="595"/>
        <end position="708"/>
    </location>
</feature>
<feature type="transmembrane region" description="Helical" evidence="8">
    <location>
        <begin position="392"/>
        <end position="414"/>
    </location>
</feature>
<dbReference type="InterPro" id="IPR036890">
    <property type="entry name" value="HATPase_C_sf"/>
</dbReference>
<feature type="region of interest" description="Disordered" evidence="7">
    <location>
        <begin position="862"/>
        <end position="980"/>
    </location>
</feature>
<keyword evidence="8" id="KW-0472">Membrane</keyword>
<feature type="compositionally biased region" description="Low complexity" evidence="7">
    <location>
        <begin position="862"/>
        <end position="883"/>
    </location>
</feature>
<feature type="region of interest" description="Disordered" evidence="7">
    <location>
        <begin position="1020"/>
        <end position="1081"/>
    </location>
</feature>
<comment type="caution">
    <text evidence="10">The sequence shown here is derived from an EMBL/GenBank/DDBJ whole genome shotgun (WGS) entry which is preliminary data.</text>
</comment>
<evidence type="ECO:0000313" key="10">
    <source>
        <dbReference type="EMBL" id="KAA2248753.1"/>
    </source>
</evidence>
<feature type="region of interest" description="Disordered" evidence="7">
    <location>
        <begin position="816"/>
        <end position="836"/>
    </location>
</feature>
<feature type="compositionally biased region" description="Low complexity" evidence="7">
    <location>
        <begin position="926"/>
        <end position="940"/>
    </location>
</feature>
<keyword evidence="11" id="KW-1185">Reference proteome</keyword>
<dbReference type="Pfam" id="PF02518">
    <property type="entry name" value="HATPase_c"/>
    <property type="match status" value="1"/>
</dbReference>
<dbReference type="Gene3D" id="3.30.565.10">
    <property type="entry name" value="Histidine kinase-like ATPase, C-terminal domain"/>
    <property type="match status" value="1"/>
</dbReference>
<dbReference type="EC" id="2.7.13.3" evidence="2"/>
<dbReference type="GO" id="GO:0004673">
    <property type="term" value="F:protein histidine kinase activity"/>
    <property type="evidence" value="ECO:0007669"/>
    <property type="project" value="UniProtKB-EC"/>
</dbReference>
<reference evidence="10 11" key="2">
    <citation type="submission" date="2019-09" db="EMBL/GenBank/DDBJ databases">
        <authorList>
            <person name="Jin C."/>
        </authorList>
    </citation>
    <scope>NUCLEOTIDE SEQUENCE [LARGE SCALE GENOMIC DNA]</scope>
    <source>
        <strain evidence="10 11">AN110305</strain>
    </source>
</reference>
<dbReference type="Gene3D" id="6.10.340.10">
    <property type="match status" value="1"/>
</dbReference>
<comment type="catalytic activity">
    <reaction evidence="1">
        <text>ATP + protein L-histidine = ADP + protein N-phospho-L-histidine.</text>
        <dbReference type="EC" id="2.7.13.3"/>
    </reaction>
</comment>
<dbReference type="PANTHER" id="PTHR44936:SF9">
    <property type="entry name" value="SENSOR PROTEIN CREC"/>
    <property type="match status" value="1"/>
</dbReference>
<keyword evidence="4" id="KW-0808">Transferase</keyword>